<accession>A0A2J8K778</accession>
<gene>
    <name evidence="2" type="ORF">CK820_G0040874</name>
</gene>
<evidence type="ECO:0000313" key="3">
    <source>
        <dbReference type="Proteomes" id="UP000236370"/>
    </source>
</evidence>
<feature type="signal peptide" evidence="1">
    <location>
        <begin position="1"/>
        <end position="24"/>
    </location>
</feature>
<evidence type="ECO:0000256" key="1">
    <source>
        <dbReference type="SAM" id="SignalP"/>
    </source>
</evidence>
<keyword evidence="1" id="KW-0732">Signal</keyword>
<protein>
    <submittedName>
        <fullName evidence="2">ZACN isoform 4</fullName>
    </submittedName>
</protein>
<name>A0A2J8K778_PANTR</name>
<dbReference type="Proteomes" id="UP000236370">
    <property type="component" value="Unassembled WGS sequence"/>
</dbReference>
<sequence>MMALWSLLHLTFLGFSITLLLVHGQGFQGTAAIWPSLFNVNLSKKVQESIQIPNNGSAPLLVDVQVFVSNVFNVSSVLPRATALHSHGDCSGSAPCSKARGSGCRGLTPGNHLKVQPPCINPSGDI</sequence>
<dbReference type="AlphaFoldDB" id="A0A2J8K778"/>
<evidence type="ECO:0000313" key="2">
    <source>
        <dbReference type="EMBL" id="PNI30873.1"/>
    </source>
</evidence>
<organism evidence="2 3">
    <name type="scientific">Pan troglodytes</name>
    <name type="common">Chimpanzee</name>
    <dbReference type="NCBI Taxonomy" id="9598"/>
    <lineage>
        <taxon>Eukaryota</taxon>
        <taxon>Metazoa</taxon>
        <taxon>Chordata</taxon>
        <taxon>Craniata</taxon>
        <taxon>Vertebrata</taxon>
        <taxon>Euteleostomi</taxon>
        <taxon>Mammalia</taxon>
        <taxon>Eutheria</taxon>
        <taxon>Euarchontoglires</taxon>
        <taxon>Primates</taxon>
        <taxon>Haplorrhini</taxon>
        <taxon>Catarrhini</taxon>
        <taxon>Hominidae</taxon>
        <taxon>Pan</taxon>
    </lineage>
</organism>
<proteinExistence type="predicted"/>
<dbReference type="EMBL" id="NBAG03000388">
    <property type="protein sequence ID" value="PNI30873.1"/>
    <property type="molecule type" value="Genomic_DNA"/>
</dbReference>
<feature type="chain" id="PRO_5014458681" evidence="1">
    <location>
        <begin position="25"/>
        <end position="126"/>
    </location>
</feature>
<comment type="caution">
    <text evidence="2">The sequence shown here is derived from an EMBL/GenBank/DDBJ whole genome shotgun (WGS) entry which is preliminary data.</text>
</comment>
<reference evidence="2 3" key="1">
    <citation type="submission" date="2017-12" db="EMBL/GenBank/DDBJ databases">
        <title>High-resolution comparative analysis of great ape genomes.</title>
        <authorList>
            <person name="Pollen A."/>
            <person name="Hastie A."/>
            <person name="Hormozdiari F."/>
            <person name="Dougherty M."/>
            <person name="Liu R."/>
            <person name="Chaisson M."/>
            <person name="Hoppe E."/>
            <person name="Hill C."/>
            <person name="Pang A."/>
            <person name="Hillier L."/>
            <person name="Baker C."/>
            <person name="Armstrong J."/>
            <person name="Shendure J."/>
            <person name="Paten B."/>
            <person name="Wilson R."/>
            <person name="Chao H."/>
            <person name="Schneider V."/>
            <person name="Ventura M."/>
            <person name="Kronenberg Z."/>
            <person name="Murali S."/>
            <person name="Gordon D."/>
            <person name="Cantsilieris S."/>
            <person name="Munson K."/>
            <person name="Nelson B."/>
            <person name="Raja A."/>
            <person name="Underwood J."/>
            <person name="Diekhans M."/>
            <person name="Fiddes I."/>
            <person name="Haussler D."/>
            <person name="Eichler E."/>
        </authorList>
    </citation>
    <scope>NUCLEOTIDE SEQUENCE [LARGE SCALE GENOMIC DNA]</scope>
    <source>
        <strain evidence="2">Yerkes chimp pedigree #C0471</strain>
    </source>
</reference>